<dbReference type="RefSeq" id="WP_165898866.1">
    <property type="nucleotide sequence ID" value="NZ_SLUI01000006.1"/>
</dbReference>
<accession>A0A4R1PXL5</accession>
<dbReference type="Gene3D" id="1.10.10.10">
    <property type="entry name" value="Winged helix-like DNA-binding domain superfamily/Winged helix DNA-binding domain"/>
    <property type="match status" value="1"/>
</dbReference>
<keyword evidence="1" id="KW-0805">Transcription regulation</keyword>
<dbReference type="GO" id="GO:0003677">
    <property type="term" value="F:DNA binding"/>
    <property type="evidence" value="ECO:0007669"/>
    <property type="project" value="UniProtKB-KW"/>
</dbReference>
<evidence type="ECO:0000259" key="4">
    <source>
        <dbReference type="PROSITE" id="PS50042"/>
    </source>
</evidence>
<organism evidence="6 7">
    <name type="scientific">Anaerospora hongkongensis</name>
    <dbReference type="NCBI Taxonomy" id="244830"/>
    <lineage>
        <taxon>Bacteria</taxon>
        <taxon>Bacillati</taxon>
        <taxon>Bacillota</taxon>
        <taxon>Negativicutes</taxon>
        <taxon>Selenomonadales</taxon>
        <taxon>Sporomusaceae</taxon>
        <taxon>Anaerospora</taxon>
    </lineage>
</organism>
<evidence type="ECO:0000313" key="7">
    <source>
        <dbReference type="Proteomes" id="UP000295063"/>
    </source>
</evidence>
<dbReference type="PANTHER" id="PTHR24567:SF74">
    <property type="entry name" value="HTH-TYPE TRANSCRIPTIONAL REGULATOR ARCR"/>
    <property type="match status" value="1"/>
</dbReference>
<name>A0A4R1PXL5_9FIRM</name>
<dbReference type="PROSITE" id="PS50042">
    <property type="entry name" value="CNMP_BINDING_3"/>
    <property type="match status" value="1"/>
</dbReference>
<reference evidence="6 7" key="1">
    <citation type="submission" date="2019-03" db="EMBL/GenBank/DDBJ databases">
        <title>Genomic Encyclopedia of Type Strains, Phase IV (KMG-IV): sequencing the most valuable type-strain genomes for metagenomic binning, comparative biology and taxonomic classification.</title>
        <authorList>
            <person name="Goeker M."/>
        </authorList>
    </citation>
    <scope>NUCLEOTIDE SEQUENCE [LARGE SCALE GENOMIC DNA]</scope>
    <source>
        <strain evidence="6 7">DSM 15969</strain>
    </source>
</reference>
<dbReference type="CDD" id="cd00092">
    <property type="entry name" value="HTH_CRP"/>
    <property type="match status" value="1"/>
</dbReference>
<evidence type="ECO:0000259" key="5">
    <source>
        <dbReference type="PROSITE" id="PS51063"/>
    </source>
</evidence>
<dbReference type="SUPFAM" id="SSF46785">
    <property type="entry name" value="Winged helix' DNA-binding domain"/>
    <property type="match status" value="1"/>
</dbReference>
<dbReference type="SMART" id="SM00100">
    <property type="entry name" value="cNMP"/>
    <property type="match status" value="1"/>
</dbReference>
<dbReference type="InterPro" id="IPR018490">
    <property type="entry name" value="cNMP-bd_dom_sf"/>
</dbReference>
<comment type="caution">
    <text evidence="6">The sequence shown here is derived from an EMBL/GenBank/DDBJ whole genome shotgun (WGS) entry which is preliminary data.</text>
</comment>
<dbReference type="GO" id="GO:0003700">
    <property type="term" value="F:DNA-binding transcription factor activity"/>
    <property type="evidence" value="ECO:0007669"/>
    <property type="project" value="TreeGrafter"/>
</dbReference>
<dbReference type="PROSITE" id="PS51063">
    <property type="entry name" value="HTH_CRP_2"/>
    <property type="match status" value="1"/>
</dbReference>
<proteinExistence type="predicted"/>
<keyword evidence="2" id="KW-0238">DNA-binding</keyword>
<dbReference type="Proteomes" id="UP000295063">
    <property type="component" value="Unassembled WGS sequence"/>
</dbReference>
<dbReference type="InterPro" id="IPR012318">
    <property type="entry name" value="HTH_CRP"/>
</dbReference>
<dbReference type="Pfam" id="PF13545">
    <property type="entry name" value="HTH_Crp_2"/>
    <property type="match status" value="1"/>
</dbReference>
<keyword evidence="7" id="KW-1185">Reference proteome</keyword>
<dbReference type="InterPro" id="IPR036390">
    <property type="entry name" value="WH_DNA-bd_sf"/>
</dbReference>
<evidence type="ECO:0000256" key="2">
    <source>
        <dbReference type="ARBA" id="ARBA00023125"/>
    </source>
</evidence>
<feature type="domain" description="Cyclic nucleotide-binding" evidence="4">
    <location>
        <begin position="12"/>
        <end position="115"/>
    </location>
</feature>
<dbReference type="InterPro" id="IPR000595">
    <property type="entry name" value="cNMP-bd_dom"/>
</dbReference>
<feature type="domain" description="HTH crp-type" evidence="5">
    <location>
        <begin position="146"/>
        <end position="220"/>
    </location>
</feature>
<dbReference type="InterPro" id="IPR050397">
    <property type="entry name" value="Env_Response_Regulators"/>
</dbReference>
<evidence type="ECO:0000313" key="6">
    <source>
        <dbReference type="EMBL" id="TCL37296.1"/>
    </source>
</evidence>
<dbReference type="SMART" id="SM00419">
    <property type="entry name" value="HTH_CRP"/>
    <property type="match status" value="1"/>
</dbReference>
<protein>
    <submittedName>
        <fullName evidence="6">CRP-like cAMP-binding protein</fullName>
    </submittedName>
</protein>
<gene>
    <name evidence="6" type="ORF">EV210_106165</name>
</gene>
<dbReference type="Gene3D" id="2.60.120.10">
    <property type="entry name" value="Jelly Rolls"/>
    <property type="match status" value="1"/>
</dbReference>
<sequence>MVNYTNLYSPKAYVTLDETEYKLVQQVAYPCKLKTGHTVFREEDAANYIYFIEKGHIKIYRNTLWGKTVTVGIRQAGDLIGVCEVLNGMSRRGYAETLEPAVLWAIDGQAFRKILQERPGIAVKVATALANRLRQVETMVADMVSMEVDRRLARALVNLARQQDASDEDGSIRLSLPLTQQELAALVGSCRQTVTTTMQKLKDLGFIETNKKYIEILNIKGLQDFIDR</sequence>
<evidence type="ECO:0000256" key="1">
    <source>
        <dbReference type="ARBA" id="ARBA00023015"/>
    </source>
</evidence>
<keyword evidence="3" id="KW-0804">Transcription</keyword>
<dbReference type="GO" id="GO:0005829">
    <property type="term" value="C:cytosol"/>
    <property type="evidence" value="ECO:0007669"/>
    <property type="project" value="TreeGrafter"/>
</dbReference>
<dbReference type="Pfam" id="PF00027">
    <property type="entry name" value="cNMP_binding"/>
    <property type="match status" value="1"/>
</dbReference>
<dbReference type="AlphaFoldDB" id="A0A4R1PXL5"/>
<dbReference type="InterPro" id="IPR014710">
    <property type="entry name" value="RmlC-like_jellyroll"/>
</dbReference>
<dbReference type="EMBL" id="SLUI01000006">
    <property type="protein sequence ID" value="TCL37296.1"/>
    <property type="molecule type" value="Genomic_DNA"/>
</dbReference>
<dbReference type="SUPFAM" id="SSF51206">
    <property type="entry name" value="cAMP-binding domain-like"/>
    <property type="match status" value="1"/>
</dbReference>
<dbReference type="InterPro" id="IPR036388">
    <property type="entry name" value="WH-like_DNA-bd_sf"/>
</dbReference>
<dbReference type="CDD" id="cd00038">
    <property type="entry name" value="CAP_ED"/>
    <property type="match status" value="1"/>
</dbReference>
<dbReference type="PANTHER" id="PTHR24567">
    <property type="entry name" value="CRP FAMILY TRANSCRIPTIONAL REGULATORY PROTEIN"/>
    <property type="match status" value="1"/>
</dbReference>
<evidence type="ECO:0000256" key="3">
    <source>
        <dbReference type="ARBA" id="ARBA00023163"/>
    </source>
</evidence>